<evidence type="ECO:0000313" key="3">
    <source>
        <dbReference type="EMBL" id="KFO38283.1"/>
    </source>
</evidence>
<feature type="compositionally biased region" description="Low complexity" evidence="1">
    <location>
        <begin position="114"/>
        <end position="124"/>
    </location>
</feature>
<feature type="region of interest" description="Disordered" evidence="1">
    <location>
        <begin position="104"/>
        <end position="124"/>
    </location>
</feature>
<keyword evidence="4" id="KW-1185">Reference proteome</keyword>
<dbReference type="PANTHER" id="PTHR14447:SF0">
    <property type="entry name" value="UROTENSIN-2"/>
    <property type="match status" value="1"/>
</dbReference>
<keyword evidence="2" id="KW-0732">Signal</keyword>
<dbReference type="EMBL" id="KN120564">
    <property type="protein sequence ID" value="KFO38283.1"/>
    <property type="molecule type" value="Genomic_DNA"/>
</dbReference>
<dbReference type="Proteomes" id="UP000028990">
    <property type="component" value="Unassembled WGS sequence"/>
</dbReference>
<dbReference type="AlphaFoldDB" id="A0A091E6A8"/>
<sequence length="168" mass="17776">MHKLAACFLLFVGLLHPLCCLPVSGSREAPLQLPAPDEEARLALEEMERASLLRLLREALGAESSARLRQAGTGVLARAPLHFIATEFAPRPQLVDEANPMLEDKGELHGRGNASASTPLSGPSSPLLANTFSLNATYQLRGGTVLSAGSSECKVNPGFPLGKTLSDH</sequence>
<dbReference type="GO" id="GO:0005615">
    <property type="term" value="C:extracellular space"/>
    <property type="evidence" value="ECO:0007669"/>
    <property type="project" value="TreeGrafter"/>
</dbReference>
<name>A0A091E6A8_FUKDA</name>
<gene>
    <name evidence="3" type="ORF">H920_00317</name>
</gene>
<evidence type="ECO:0000256" key="1">
    <source>
        <dbReference type="SAM" id="MobiDB-lite"/>
    </source>
</evidence>
<feature type="signal peptide" evidence="2">
    <location>
        <begin position="1"/>
        <end position="20"/>
    </location>
</feature>
<evidence type="ECO:0000256" key="2">
    <source>
        <dbReference type="SAM" id="SignalP"/>
    </source>
</evidence>
<organism evidence="3 4">
    <name type="scientific">Fukomys damarensis</name>
    <name type="common">Damaraland mole rat</name>
    <name type="synonym">Cryptomys damarensis</name>
    <dbReference type="NCBI Taxonomy" id="885580"/>
    <lineage>
        <taxon>Eukaryota</taxon>
        <taxon>Metazoa</taxon>
        <taxon>Chordata</taxon>
        <taxon>Craniata</taxon>
        <taxon>Vertebrata</taxon>
        <taxon>Euteleostomi</taxon>
        <taxon>Mammalia</taxon>
        <taxon>Eutheria</taxon>
        <taxon>Euarchontoglires</taxon>
        <taxon>Glires</taxon>
        <taxon>Rodentia</taxon>
        <taxon>Hystricomorpha</taxon>
        <taxon>Bathyergidae</taxon>
        <taxon>Fukomys</taxon>
    </lineage>
</organism>
<feature type="chain" id="PRO_5001873827" evidence="2">
    <location>
        <begin position="21"/>
        <end position="168"/>
    </location>
</feature>
<dbReference type="PANTHER" id="PTHR14447">
    <property type="entry name" value="UROTENSIN 2"/>
    <property type="match status" value="1"/>
</dbReference>
<evidence type="ECO:0000313" key="4">
    <source>
        <dbReference type="Proteomes" id="UP000028990"/>
    </source>
</evidence>
<reference evidence="3 4" key="1">
    <citation type="submission" date="2013-11" db="EMBL/GenBank/DDBJ databases">
        <title>The Damaraland mole rat (Fukomys damarensis) genome and evolution of African mole rats.</title>
        <authorList>
            <person name="Gladyshev V.N."/>
            <person name="Fang X."/>
        </authorList>
    </citation>
    <scope>NUCLEOTIDE SEQUENCE [LARGE SCALE GENOMIC DNA]</scope>
    <source>
        <tissue evidence="3">Liver</tissue>
    </source>
</reference>
<protein>
    <submittedName>
        <fullName evidence="3">Urotensin-2</fullName>
    </submittedName>
</protein>
<dbReference type="GO" id="GO:0008217">
    <property type="term" value="P:regulation of blood pressure"/>
    <property type="evidence" value="ECO:0007669"/>
    <property type="project" value="TreeGrafter"/>
</dbReference>
<accession>A0A091E6A8</accession>
<proteinExistence type="predicted"/>